<dbReference type="InterPro" id="IPR053714">
    <property type="entry name" value="Iso_Racemase_Enz_sf"/>
</dbReference>
<comment type="similarity">
    <text evidence="1">Belongs to the HyuE racemase family.</text>
</comment>
<dbReference type="InterPro" id="IPR015942">
    <property type="entry name" value="Asp/Glu/hydantoin_racemase"/>
</dbReference>
<evidence type="ECO:0000313" key="3">
    <source>
        <dbReference type="Proteomes" id="UP000600171"/>
    </source>
</evidence>
<proteinExistence type="inferred from homology"/>
<dbReference type="Pfam" id="PF01177">
    <property type="entry name" value="Asp_Glu_race"/>
    <property type="match status" value="1"/>
</dbReference>
<dbReference type="EMBL" id="BMDC01000004">
    <property type="protein sequence ID" value="GGH65814.1"/>
    <property type="molecule type" value="Genomic_DNA"/>
</dbReference>
<evidence type="ECO:0000256" key="1">
    <source>
        <dbReference type="ARBA" id="ARBA00038414"/>
    </source>
</evidence>
<gene>
    <name evidence="2" type="ORF">GCM10007359_19420</name>
</gene>
<dbReference type="Gene3D" id="3.40.50.12500">
    <property type="match status" value="1"/>
</dbReference>
<dbReference type="GO" id="GO:0047661">
    <property type="term" value="F:amino-acid racemase activity"/>
    <property type="evidence" value="ECO:0007669"/>
    <property type="project" value="InterPro"/>
</dbReference>
<accession>A0A917MV06</accession>
<evidence type="ECO:0000313" key="2">
    <source>
        <dbReference type="EMBL" id="GGH65814.1"/>
    </source>
</evidence>
<keyword evidence="3" id="KW-1185">Reference proteome</keyword>
<dbReference type="RefSeq" id="WP_188360182.1">
    <property type="nucleotide sequence ID" value="NZ_BMDC01000004.1"/>
</dbReference>
<name>A0A917MV06_9MICC</name>
<reference evidence="2 3" key="1">
    <citation type="journal article" date="2014" name="Int. J. Syst. Evol. Microbiol.">
        <title>Complete genome sequence of Corynebacterium casei LMG S-19264T (=DSM 44701T), isolated from a smear-ripened cheese.</title>
        <authorList>
            <consortium name="US DOE Joint Genome Institute (JGI-PGF)"/>
            <person name="Walter F."/>
            <person name="Albersmeier A."/>
            <person name="Kalinowski J."/>
            <person name="Ruckert C."/>
        </authorList>
    </citation>
    <scope>NUCLEOTIDE SEQUENCE [LARGE SCALE GENOMIC DNA]</scope>
    <source>
        <strain evidence="2 3">CCM 8669</strain>
    </source>
</reference>
<organism evidence="2 3">
    <name type="scientific">Rothia aerolata</name>
    <dbReference type="NCBI Taxonomy" id="1812262"/>
    <lineage>
        <taxon>Bacteria</taxon>
        <taxon>Bacillati</taxon>
        <taxon>Actinomycetota</taxon>
        <taxon>Actinomycetes</taxon>
        <taxon>Micrococcales</taxon>
        <taxon>Micrococcaceae</taxon>
        <taxon>Rothia</taxon>
    </lineage>
</organism>
<protein>
    <submittedName>
        <fullName evidence="2">Asp/Glu racemase</fullName>
    </submittedName>
</protein>
<dbReference type="PANTHER" id="PTHR28047:SF5">
    <property type="entry name" value="PROTEIN DCG1"/>
    <property type="match status" value="1"/>
</dbReference>
<dbReference type="PANTHER" id="PTHR28047">
    <property type="entry name" value="PROTEIN DCG1"/>
    <property type="match status" value="1"/>
</dbReference>
<sequence>MKIKVINPNTTQSMTRLIERSLFTYAVEIDLQVVSPSMGPASIESHYDEALSVPGLLAEIKSGLDWGADAFVVACFGDPGIEAAREISPVPVIGIAEGAFHVASLLGGKFSIVTTLARTIGRAEYLLHETGLGARCAGAHACDIAVLDLEKPESNALETIIEASRAALAADESHAVVLGCAGMAEYVDEVSAAIGAPVVDGVSAALLLAKTLVSLGLRPAKKGEQDFPPAKRYTGLLKDFAV</sequence>
<comment type="caution">
    <text evidence="2">The sequence shown here is derived from an EMBL/GenBank/DDBJ whole genome shotgun (WGS) entry which is preliminary data.</text>
</comment>
<dbReference type="Proteomes" id="UP000600171">
    <property type="component" value="Unassembled WGS sequence"/>
</dbReference>
<dbReference type="InterPro" id="IPR052186">
    <property type="entry name" value="Hydantoin_racemase-like"/>
</dbReference>
<dbReference type="AlphaFoldDB" id="A0A917MV06"/>